<accession>A0A6A6JFY9</accession>
<dbReference type="Proteomes" id="UP000800097">
    <property type="component" value="Unassembled WGS sequence"/>
</dbReference>
<reference evidence="1" key="1">
    <citation type="journal article" date="2020" name="Stud. Mycol.">
        <title>101 Dothideomycetes genomes: a test case for predicting lifestyles and emergence of pathogens.</title>
        <authorList>
            <person name="Haridas S."/>
            <person name="Albert R."/>
            <person name="Binder M."/>
            <person name="Bloem J."/>
            <person name="Labutti K."/>
            <person name="Salamov A."/>
            <person name="Andreopoulos B."/>
            <person name="Baker S."/>
            <person name="Barry K."/>
            <person name="Bills G."/>
            <person name="Bluhm B."/>
            <person name="Cannon C."/>
            <person name="Castanera R."/>
            <person name="Culley D."/>
            <person name="Daum C."/>
            <person name="Ezra D."/>
            <person name="Gonzalez J."/>
            <person name="Henrissat B."/>
            <person name="Kuo A."/>
            <person name="Liang C."/>
            <person name="Lipzen A."/>
            <person name="Lutzoni F."/>
            <person name="Magnuson J."/>
            <person name="Mondo S."/>
            <person name="Nolan M."/>
            <person name="Ohm R."/>
            <person name="Pangilinan J."/>
            <person name="Park H.-J."/>
            <person name="Ramirez L."/>
            <person name="Alfaro M."/>
            <person name="Sun H."/>
            <person name="Tritt A."/>
            <person name="Yoshinaga Y."/>
            <person name="Zwiers L.-H."/>
            <person name="Turgeon B."/>
            <person name="Goodwin S."/>
            <person name="Spatafora J."/>
            <person name="Crous P."/>
            <person name="Grigoriev I."/>
        </authorList>
    </citation>
    <scope>NUCLEOTIDE SEQUENCE</scope>
    <source>
        <strain evidence="1">CBS 379.55</strain>
    </source>
</reference>
<organism evidence="1 2">
    <name type="scientific">Westerdykella ornata</name>
    <dbReference type="NCBI Taxonomy" id="318751"/>
    <lineage>
        <taxon>Eukaryota</taxon>
        <taxon>Fungi</taxon>
        <taxon>Dikarya</taxon>
        <taxon>Ascomycota</taxon>
        <taxon>Pezizomycotina</taxon>
        <taxon>Dothideomycetes</taxon>
        <taxon>Pleosporomycetidae</taxon>
        <taxon>Pleosporales</taxon>
        <taxon>Sporormiaceae</taxon>
        <taxon>Westerdykella</taxon>
    </lineage>
</organism>
<protein>
    <submittedName>
        <fullName evidence="1">Uncharacterized protein</fullName>
    </submittedName>
</protein>
<dbReference type="AlphaFoldDB" id="A0A6A6JFY9"/>
<dbReference type="GeneID" id="54552993"/>
<dbReference type="EMBL" id="ML986498">
    <property type="protein sequence ID" value="KAF2275134.1"/>
    <property type="molecule type" value="Genomic_DNA"/>
</dbReference>
<dbReference type="RefSeq" id="XP_033652673.1">
    <property type="nucleotide sequence ID" value="XM_033799818.1"/>
</dbReference>
<proteinExistence type="predicted"/>
<gene>
    <name evidence="1" type="ORF">EI97DRAFT_443384</name>
</gene>
<keyword evidence="2" id="KW-1185">Reference proteome</keyword>
<evidence type="ECO:0000313" key="2">
    <source>
        <dbReference type="Proteomes" id="UP000800097"/>
    </source>
</evidence>
<sequence>MGYRLQSSLTWGSAWLQSWVLGFQVVGRSYSLLASDATLAAVLVVRRRGLLRSSTATAMLSALLFIHARTSVGWFDPWCHCALICLIRTHITTSSTPLPKTVLRLACKIVEDGTFVVVSISFDNRIATLPKEFPPQGYLANMQGNLPVALTRQPVLAMLYLSTQLNRSGSFVVVSISFDNRGAPSSRAISRTCKAMCQLKSLDNHCRRSCTLNTQLVLLPFPSLVSATAVTRMSGFRKIEGSWLSLPNTSPALDSTPTAGLQMRVPR</sequence>
<name>A0A6A6JFY9_WESOR</name>
<evidence type="ECO:0000313" key="1">
    <source>
        <dbReference type="EMBL" id="KAF2275134.1"/>
    </source>
</evidence>